<dbReference type="EMBL" id="OBEL01000002">
    <property type="protein sequence ID" value="SNZ19215.1"/>
    <property type="molecule type" value="Genomic_DNA"/>
</dbReference>
<proteinExistence type="predicted"/>
<accession>A0A285PBW3</accession>
<dbReference type="InterPro" id="IPR038696">
    <property type="entry name" value="IalB_sf"/>
</dbReference>
<keyword evidence="2" id="KW-1185">Reference proteome</keyword>
<dbReference type="AlphaFoldDB" id="A0A285PBW3"/>
<evidence type="ECO:0000313" key="2">
    <source>
        <dbReference type="Proteomes" id="UP000219439"/>
    </source>
</evidence>
<dbReference type="Gene3D" id="2.60.40.1880">
    <property type="entry name" value="Invasion associated locus B (IalB) protein"/>
    <property type="match status" value="1"/>
</dbReference>
<dbReference type="InterPro" id="IPR010642">
    <property type="entry name" value="Invasion_prot_B"/>
</dbReference>
<organism evidence="1 2">
    <name type="scientific">Cohaesibacter gelatinilyticus</name>
    <dbReference type="NCBI Taxonomy" id="372072"/>
    <lineage>
        <taxon>Bacteria</taxon>
        <taxon>Pseudomonadati</taxon>
        <taxon>Pseudomonadota</taxon>
        <taxon>Alphaproteobacteria</taxon>
        <taxon>Hyphomicrobiales</taxon>
        <taxon>Cohaesibacteraceae</taxon>
    </lineage>
</organism>
<name>A0A285PBW3_9HYPH</name>
<sequence>MHVSLKRLALFLSARFKSLQTRLLSCFTSPLPRPNHPSWYPRGRFGRGRGLGLGLALTLMLSLPASAGALLTALPQDASADSLSVHVMEDWQVRCETSNDKTRCGFSAEAQSAVSESAKRPVQLALSSLKQKGSKTILVLKTPLDLLLAKGIELRVDKQKPQKLAFRSCHQSGCVAPFALTSAMAKRLQRGNRLRVRVHDLSARPVDVEFSLSGFTAASRFADSQAGS</sequence>
<evidence type="ECO:0000313" key="1">
    <source>
        <dbReference type="EMBL" id="SNZ19215.1"/>
    </source>
</evidence>
<gene>
    <name evidence="1" type="ORF">SAMN06265368_2295</name>
</gene>
<reference evidence="1 2" key="1">
    <citation type="submission" date="2017-09" db="EMBL/GenBank/DDBJ databases">
        <authorList>
            <person name="Ehlers B."/>
            <person name="Leendertz F.H."/>
        </authorList>
    </citation>
    <scope>NUCLEOTIDE SEQUENCE [LARGE SCALE GENOMIC DNA]</scope>
    <source>
        <strain evidence="1 2">DSM 18289</strain>
    </source>
</reference>
<dbReference type="Proteomes" id="UP000219439">
    <property type="component" value="Unassembled WGS sequence"/>
</dbReference>
<dbReference type="Pfam" id="PF06776">
    <property type="entry name" value="IalB"/>
    <property type="match status" value="1"/>
</dbReference>
<protein>
    <submittedName>
        <fullName evidence="1">Invasion protein IalB, involved in pathogenesis</fullName>
    </submittedName>
</protein>